<dbReference type="AlphaFoldDB" id="A0AAN8Y8B0"/>
<reference evidence="2 3" key="1">
    <citation type="submission" date="2024-02" db="EMBL/GenBank/DDBJ databases">
        <title>de novo genome assembly of Solanum bulbocastanum strain 11H21.</title>
        <authorList>
            <person name="Hosaka A.J."/>
        </authorList>
    </citation>
    <scope>NUCLEOTIDE SEQUENCE [LARGE SCALE GENOMIC DNA]</scope>
    <source>
        <tissue evidence="2">Young leaves</tissue>
    </source>
</reference>
<evidence type="ECO:0000256" key="1">
    <source>
        <dbReference type="SAM" id="MobiDB-lite"/>
    </source>
</evidence>
<proteinExistence type="predicted"/>
<feature type="region of interest" description="Disordered" evidence="1">
    <location>
        <begin position="1"/>
        <end position="28"/>
    </location>
</feature>
<sequence length="28" mass="3379">MSDNGFSQMGYHRPRPWYDDDLTTFRGK</sequence>
<accession>A0AAN8Y8B0</accession>
<dbReference type="EMBL" id="JBANQN010000009">
    <property type="protein sequence ID" value="KAK6780418.1"/>
    <property type="molecule type" value="Genomic_DNA"/>
</dbReference>
<keyword evidence="3" id="KW-1185">Reference proteome</keyword>
<dbReference type="Proteomes" id="UP001371456">
    <property type="component" value="Unassembled WGS sequence"/>
</dbReference>
<organism evidence="2 3">
    <name type="scientific">Solanum bulbocastanum</name>
    <name type="common">Wild potato</name>
    <dbReference type="NCBI Taxonomy" id="147425"/>
    <lineage>
        <taxon>Eukaryota</taxon>
        <taxon>Viridiplantae</taxon>
        <taxon>Streptophyta</taxon>
        <taxon>Embryophyta</taxon>
        <taxon>Tracheophyta</taxon>
        <taxon>Spermatophyta</taxon>
        <taxon>Magnoliopsida</taxon>
        <taxon>eudicotyledons</taxon>
        <taxon>Gunneridae</taxon>
        <taxon>Pentapetalae</taxon>
        <taxon>asterids</taxon>
        <taxon>lamiids</taxon>
        <taxon>Solanales</taxon>
        <taxon>Solanaceae</taxon>
        <taxon>Solanoideae</taxon>
        <taxon>Solaneae</taxon>
        <taxon>Solanum</taxon>
    </lineage>
</organism>
<evidence type="ECO:0000313" key="3">
    <source>
        <dbReference type="Proteomes" id="UP001371456"/>
    </source>
</evidence>
<gene>
    <name evidence="2" type="ORF">RDI58_022602</name>
</gene>
<protein>
    <submittedName>
        <fullName evidence="2">Uncharacterized protein</fullName>
    </submittedName>
</protein>
<comment type="caution">
    <text evidence="2">The sequence shown here is derived from an EMBL/GenBank/DDBJ whole genome shotgun (WGS) entry which is preliminary data.</text>
</comment>
<evidence type="ECO:0000313" key="2">
    <source>
        <dbReference type="EMBL" id="KAK6780418.1"/>
    </source>
</evidence>
<name>A0AAN8Y8B0_SOLBU</name>